<comment type="subcellular location">
    <subcellularLocation>
        <location evidence="1">Cell membrane</location>
        <topology evidence="1">Multi-pass membrane protein</topology>
    </subcellularLocation>
</comment>
<organism evidence="7 8">
    <name type="scientific">Thermogemmatispora tikiterensis</name>
    <dbReference type="NCBI Taxonomy" id="1825093"/>
    <lineage>
        <taxon>Bacteria</taxon>
        <taxon>Bacillati</taxon>
        <taxon>Chloroflexota</taxon>
        <taxon>Ktedonobacteria</taxon>
        <taxon>Thermogemmatisporales</taxon>
        <taxon>Thermogemmatisporaceae</taxon>
        <taxon>Thermogemmatispora</taxon>
    </lineage>
</organism>
<evidence type="ECO:0000256" key="1">
    <source>
        <dbReference type="ARBA" id="ARBA00004651"/>
    </source>
</evidence>
<dbReference type="PANTHER" id="PTHR39087">
    <property type="entry name" value="UPF0104 MEMBRANE PROTEIN MJ1595"/>
    <property type="match status" value="1"/>
</dbReference>
<sequence length="389" mass="43319">MSQWFQHGKDEAERERTGRPLEQAALFQEGAVSEAPLTIDEHNEPPITAEQLSLGKRLLNWRTIVPLVVVLLALLIFLKQEKINLQQTWLAIEAANPLFFTLAFVIYYLSFPLRAWRWRILLRNAGQGQGAKHEMRLPPFWKLVEIVYISWFANALVPAKLGDLYRAYLLRQESGCSATRTFGTVLAERLLDLIVLLCLCIPALMISLHERMPWQVRFGLIVTLAAVLVGIAALGLLRWLHEPIGKRIPARLCGYYEHLQGGILGSFRHLPTLGLLTLAIWSCEALRFFFVVLALQLLQGPLLHLLAVAILIALVEALLTVIPFTGGGVGLVEGGMIAMIALFRPHATSLALAAIVLDRTISLLSILVIGFIVFFVAFGRQTAKQSLDA</sequence>
<feature type="transmembrane region" description="Helical" evidence="6">
    <location>
        <begin position="59"/>
        <end position="78"/>
    </location>
</feature>
<feature type="transmembrane region" description="Helical" evidence="6">
    <location>
        <begin position="90"/>
        <end position="109"/>
    </location>
</feature>
<dbReference type="RefSeq" id="WP_112427490.1">
    <property type="nucleotide sequence ID" value="NZ_MCIF01000002.1"/>
</dbReference>
<keyword evidence="2" id="KW-1003">Cell membrane</keyword>
<dbReference type="OrthoDB" id="147509at2"/>
<feature type="transmembrane region" description="Helical" evidence="6">
    <location>
        <begin position="336"/>
        <end position="355"/>
    </location>
</feature>
<keyword evidence="5 6" id="KW-0472">Membrane</keyword>
<evidence type="ECO:0000256" key="3">
    <source>
        <dbReference type="ARBA" id="ARBA00022692"/>
    </source>
</evidence>
<evidence type="ECO:0000313" key="8">
    <source>
        <dbReference type="Proteomes" id="UP000248706"/>
    </source>
</evidence>
<accession>A0A328VG91</accession>
<keyword evidence="3 6" id="KW-0812">Transmembrane</keyword>
<name>A0A328VG91_9CHLR</name>
<dbReference type="PANTHER" id="PTHR39087:SF2">
    <property type="entry name" value="UPF0104 MEMBRANE PROTEIN MJ1595"/>
    <property type="match status" value="1"/>
</dbReference>
<evidence type="ECO:0000256" key="2">
    <source>
        <dbReference type="ARBA" id="ARBA00022475"/>
    </source>
</evidence>
<evidence type="ECO:0000256" key="5">
    <source>
        <dbReference type="ARBA" id="ARBA00023136"/>
    </source>
</evidence>
<dbReference type="Pfam" id="PF03706">
    <property type="entry name" value="LPG_synthase_TM"/>
    <property type="match status" value="1"/>
</dbReference>
<feature type="transmembrane region" description="Helical" evidence="6">
    <location>
        <begin position="302"/>
        <end position="324"/>
    </location>
</feature>
<reference evidence="7 8" key="1">
    <citation type="submission" date="2016-08" db="EMBL/GenBank/DDBJ databases">
        <title>Analysis of Carbohydrate Active Enzymes in Thermogemmatispora T81 Reveals Carbohydrate Degradation Ability.</title>
        <authorList>
            <person name="Tomazini A."/>
            <person name="Lal S."/>
            <person name="Stott M."/>
            <person name="Henrissat B."/>
            <person name="Polikarpov I."/>
            <person name="Sparling R."/>
            <person name="Levin D.B."/>
        </authorList>
    </citation>
    <scope>NUCLEOTIDE SEQUENCE [LARGE SCALE GENOMIC DNA]</scope>
    <source>
        <strain evidence="7 8">T81</strain>
    </source>
</reference>
<gene>
    <name evidence="7" type="ORF">A4R35_05955</name>
</gene>
<keyword evidence="8" id="KW-1185">Reference proteome</keyword>
<proteinExistence type="predicted"/>
<protein>
    <recommendedName>
        <fullName evidence="9">TIGR00374 family protein</fullName>
    </recommendedName>
</protein>
<dbReference type="AlphaFoldDB" id="A0A328VG91"/>
<evidence type="ECO:0000256" key="6">
    <source>
        <dbReference type="SAM" id="Phobius"/>
    </source>
</evidence>
<comment type="caution">
    <text evidence="7">The sequence shown here is derived from an EMBL/GenBank/DDBJ whole genome shotgun (WGS) entry which is preliminary data.</text>
</comment>
<feature type="transmembrane region" description="Helical" evidence="6">
    <location>
        <begin position="361"/>
        <end position="379"/>
    </location>
</feature>
<dbReference type="NCBIfam" id="TIGR00374">
    <property type="entry name" value="flippase-like domain"/>
    <property type="match status" value="1"/>
</dbReference>
<keyword evidence="4 6" id="KW-1133">Transmembrane helix</keyword>
<evidence type="ECO:0008006" key="9">
    <source>
        <dbReference type="Google" id="ProtNLM"/>
    </source>
</evidence>
<dbReference type="Proteomes" id="UP000248706">
    <property type="component" value="Unassembled WGS sequence"/>
</dbReference>
<dbReference type="InterPro" id="IPR022791">
    <property type="entry name" value="L-PG_synthase/AglD"/>
</dbReference>
<feature type="transmembrane region" description="Helical" evidence="6">
    <location>
        <begin position="273"/>
        <end position="296"/>
    </location>
</feature>
<dbReference type="EMBL" id="MCIF01000002">
    <property type="protein sequence ID" value="RAQ95072.1"/>
    <property type="molecule type" value="Genomic_DNA"/>
</dbReference>
<evidence type="ECO:0000313" key="7">
    <source>
        <dbReference type="EMBL" id="RAQ95072.1"/>
    </source>
</evidence>
<evidence type="ECO:0000256" key="4">
    <source>
        <dbReference type="ARBA" id="ARBA00022989"/>
    </source>
</evidence>
<feature type="transmembrane region" description="Helical" evidence="6">
    <location>
        <begin position="214"/>
        <end position="237"/>
    </location>
</feature>
<dbReference type="GO" id="GO:0005886">
    <property type="term" value="C:plasma membrane"/>
    <property type="evidence" value="ECO:0007669"/>
    <property type="project" value="UniProtKB-SubCell"/>
</dbReference>